<dbReference type="EMBL" id="JBBPEH010000013">
    <property type="protein sequence ID" value="KAK7530919.1"/>
    <property type="molecule type" value="Genomic_DNA"/>
</dbReference>
<dbReference type="Proteomes" id="UP001360953">
    <property type="component" value="Unassembled WGS sequence"/>
</dbReference>
<protein>
    <submittedName>
        <fullName evidence="1">Uncharacterized protein</fullName>
    </submittedName>
</protein>
<gene>
    <name evidence="1" type="ORF">J3D65DRAFT_142481</name>
</gene>
<comment type="caution">
    <text evidence="1">The sequence shown here is derived from an EMBL/GenBank/DDBJ whole genome shotgun (WGS) entry which is preliminary data.</text>
</comment>
<organism evidence="1 2">
    <name type="scientific">Phyllosticta citribraziliensis</name>
    <dbReference type="NCBI Taxonomy" id="989973"/>
    <lineage>
        <taxon>Eukaryota</taxon>
        <taxon>Fungi</taxon>
        <taxon>Dikarya</taxon>
        <taxon>Ascomycota</taxon>
        <taxon>Pezizomycotina</taxon>
        <taxon>Dothideomycetes</taxon>
        <taxon>Dothideomycetes incertae sedis</taxon>
        <taxon>Botryosphaeriales</taxon>
        <taxon>Phyllostictaceae</taxon>
        <taxon>Phyllosticta</taxon>
    </lineage>
</organism>
<dbReference type="GeneID" id="92026916"/>
<dbReference type="RefSeq" id="XP_066650992.1">
    <property type="nucleotide sequence ID" value="XM_066794010.1"/>
</dbReference>
<proteinExistence type="predicted"/>
<reference evidence="1 2" key="1">
    <citation type="submission" date="2024-04" db="EMBL/GenBank/DDBJ databases">
        <title>Phyllosticta paracitricarpa is synonymous to the EU quarantine fungus P. citricarpa based on phylogenomic analyses.</title>
        <authorList>
            <consortium name="Lawrence Berkeley National Laboratory"/>
            <person name="Van ingen-buijs V.A."/>
            <person name="Van westerhoven A.C."/>
            <person name="Haridas S."/>
            <person name="Skiadas P."/>
            <person name="Martin F."/>
            <person name="Groenewald J.Z."/>
            <person name="Crous P.W."/>
            <person name="Seidl M.F."/>
        </authorList>
    </citation>
    <scope>NUCLEOTIDE SEQUENCE [LARGE SCALE GENOMIC DNA]</scope>
    <source>
        <strain evidence="1 2">CPC 17464</strain>
    </source>
</reference>
<name>A0ABR1L6P9_9PEZI</name>
<sequence length="149" mass="16670">MQYRRRQRLLMRLERGSAVTLLLAVQPDGHEYVDATHVLAAPILLVPTTRVSSFLPSHALRDIDSSRASKDHGTHYPGVPRTGAQMLRGSTFSKAFECFRERRVVQSGLNAPCQLSLEAVEYPLPVPLPLLVPRLLRSSLVQSRRYLAA</sequence>
<accession>A0ABR1L6P9</accession>
<evidence type="ECO:0000313" key="2">
    <source>
        <dbReference type="Proteomes" id="UP001360953"/>
    </source>
</evidence>
<keyword evidence="2" id="KW-1185">Reference proteome</keyword>
<evidence type="ECO:0000313" key="1">
    <source>
        <dbReference type="EMBL" id="KAK7530919.1"/>
    </source>
</evidence>